<dbReference type="CDD" id="cd02181">
    <property type="entry name" value="GH16_fungal_Lam16A_glucanase"/>
    <property type="match status" value="1"/>
</dbReference>
<dbReference type="InterPro" id="IPR013320">
    <property type="entry name" value="ConA-like_dom_sf"/>
</dbReference>
<dbReference type="PANTHER" id="PTHR10963">
    <property type="entry name" value="GLYCOSYL HYDROLASE-RELATED"/>
    <property type="match status" value="1"/>
</dbReference>
<feature type="domain" description="GH16" evidence="2">
    <location>
        <begin position="25"/>
        <end position="279"/>
    </location>
</feature>
<dbReference type="Pfam" id="PF26113">
    <property type="entry name" value="GH16_XgeA"/>
    <property type="match status" value="1"/>
</dbReference>
<dbReference type="Gene3D" id="2.60.120.200">
    <property type="match status" value="1"/>
</dbReference>
<name>A0ABR1XR74_9PEZI</name>
<dbReference type="SUPFAM" id="SSF49899">
    <property type="entry name" value="Concanavalin A-like lectins/glucanases"/>
    <property type="match status" value="1"/>
</dbReference>
<dbReference type="PROSITE" id="PS51762">
    <property type="entry name" value="GH16_2"/>
    <property type="match status" value="1"/>
</dbReference>
<keyword evidence="4" id="KW-1185">Reference proteome</keyword>
<dbReference type="EMBL" id="JBBWUH010000006">
    <property type="protein sequence ID" value="KAK8164134.1"/>
    <property type="molecule type" value="Genomic_DNA"/>
</dbReference>
<keyword evidence="1" id="KW-0732">Signal</keyword>
<organism evidence="3 4">
    <name type="scientific">Phyllosticta citrichinensis</name>
    <dbReference type="NCBI Taxonomy" id="1130410"/>
    <lineage>
        <taxon>Eukaryota</taxon>
        <taxon>Fungi</taxon>
        <taxon>Dikarya</taxon>
        <taxon>Ascomycota</taxon>
        <taxon>Pezizomycotina</taxon>
        <taxon>Dothideomycetes</taxon>
        <taxon>Dothideomycetes incertae sedis</taxon>
        <taxon>Botryosphaeriales</taxon>
        <taxon>Phyllostictaceae</taxon>
        <taxon>Phyllosticta</taxon>
    </lineage>
</organism>
<dbReference type="InterPro" id="IPR000757">
    <property type="entry name" value="Beta-glucanase-like"/>
</dbReference>
<evidence type="ECO:0000313" key="4">
    <source>
        <dbReference type="Proteomes" id="UP001456524"/>
    </source>
</evidence>
<dbReference type="InterPro" id="IPR050546">
    <property type="entry name" value="Glycosyl_Hydrlase_16"/>
</dbReference>
<feature type="signal peptide" evidence="1">
    <location>
        <begin position="1"/>
        <end position="18"/>
    </location>
</feature>
<feature type="chain" id="PRO_5045563304" evidence="1">
    <location>
        <begin position="19"/>
        <end position="360"/>
    </location>
</feature>
<evidence type="ECO:0000259" key="2">
    <source>
        <dbReference type="PROSITE" id="PS51762"/>
    </source>
</evidence>
<comment type="caution">
    <text evidence="3">The sequence shown here is derived from an EMBL/GenBank/DDBJ whole genome shotgun (WGS) entry which is preliminary data.</text>
</comment>
<gene>
    <name evidence="3" type="ORF">IWX90DRAFT_250046</name>
</gene>
<evidence type="ECO:0000256" key="1">
    <source>
        <dbReference type="SAM" id="SignalP"/>
    </source>
</evidence>
<sequence>MHSTTLIVASALAAVASAGSWVVQHDYAHHNFFDMFDFYDGADPTNGFVEYVDSATANSSALTEITPQNQIYIGVDHTSTITSTGRPSVRLNSAASYSSGLVILDLEHFPGGICGTWPAFWMFGPEWPQHGEIDILEGVNAQSANQMTLHTANGCQISSTHGAMAGTVSSTDCYAYADGNTGCAVHDDSTSTYSGFNANKGGVFATQIDPVNQVIQIWFFNRSNIPADIKAGTPSMESWGMPRAHFGGCDVETHFSDLTIVFDNTFCGDWAGNSWSSDSTCASKADSCDDYVANNPRAFKDAYWLINSLKVYQYADNATVPAPVPAPNAINSTGSNYTANYTARSTWPYARNARPVRLSA</sequence>
<proteinExistence type="predicted"/>
<accession>A0ABR1XR74</accession>
<reference evidence="3 4" key="1">
    <citation type="journal article" date="2022" name="G3 (Bethesda)">
        <title>Enemy or ally: a genomic approach to elucidate the lifestyle of Phyllosticta citrichinaensis.</title>
        <authorList>
            <person name="Buijs V.A."/>
            <person name="Groenewald J.Z."/>
            <person name="Haridas S."/>
            <person name="LaButti K.M."/>
            <person name="Lipzen A."/>
            <person name="Martin F.M."/>
            <person name="Barry K."/>
            <person name="Grigoriev I.V."/>
            <person name="Crous P.W."/>
            <person name="Seidl M.F."/>
        </authorList>
    </citation>
    <scope>NUCLEOTIDE SEQUENCE [LARGE SCALE GENOMIC DNA]</scope>
    <source>
        <strain evidence="3 4">CBS 129764</strain>
    </source>
</reference>
<dbReference type="Proteomes" id="UP001456524">
    <property type="component" value="Unassembled WGS sequence"/>
</dbReference>
<protein>
    <submittedName>
        <fullName evidence="3">Concanavalin A-like lectin/glucanase domain-containing protein</fullName>
    </submittedName>
</protein>
<evidence type="ECO:0000313" key="3">
    <source>
        <dbReference type="EMBL" id="KAK8164134.1"/>
    </source>
</evidence>
<dbReference type="PANTHER" id="PTHR10963:SF24">
    <property type="entry name" value="GLYCOSIDASE C21B10.07-RELATED"/>
    <property type="match status" value="1"/>
</dbReference>